<gene>
    <name evidence="6" type="primary">ispE</name>
    <name evidence="6" type="ORF">STURON_001072</name>
</gene>
<dbReference type="PANTHER" id="PTHR43527:SF2">
    <property type="entry name" value="4-DIPHOSPHOCYTIDYL-2-C-METHYL-D-ERYTHRITOL KINASE, CHLOROPLASTIC"/>
    <property type="match status" value="1"/>
</dbReference>
<keyword evidence="4" id="KW-0067">ATP-binding</keyword>
<dbReference type="OrthoDB" id="389264at2"/>
<keyword evidence="3 6" id="KW-0418">Kinase</keyword>
<evidence type="ECO:0000256" key="2">
    <source>
        <dbReference type="ARBA" id="ARBA00022741"/>
    </source>
</evidence>
<evidence type="ECO:0000259" key="5">
    <source>
        <dbReference type="Pfam" id="PF00288"/>
    </source>
</evidence>
<dbReference type="GO" id="GO:0050515">
    <property type="term" value="F:4-(cytidine 5'-diphospho)-2-C-methyl-D-erythritol kinase activity"/>
    <property type="evidence" value="ECO:0007669"/>
    <property type="project" value="TreeGrafter"/>
</dbReference>
<dbReference type="STRING" id="216946.STURO_v1c10680"/>
<dbReference type="InterPro" id="IPR036554">
    <property type="entry name" value="GHMP_kinase_C_sf"/>
</dbReference>
<dbReference type="EMBL" id="CP012328">
    <property type="protein sequence ID" value="AKU80318.1"/>
    <property type="molecule type" value="Genomic_DNA"/>
</dbReference>
<keyword evidence="7" id="KW-1185">Reference proteome</keyword>
<dbReference type="SUPFAM" id="SSF54211">
    <property type="entry name" value="Ribosomal protein S5 domain 2-like"/>
    <property type="match status" value="1"/>
</dbReference>
<evidence type="ECO:0000256" key="4">
    <source>
        <dbReference type="ARBA" id="ARBA00022840"/>
    </source>
</evidence>
<evidence type="ECO:0000313" key="6">
    <source>
        <dbReference type="EMBL" id="AKU80318.1"/>
    </source>
</evidence>
<dbReference type="InterPro" id="IPR006204">
    <property type="entry name" value="GHMP_kinase_N_dom"/>
</dbReference>
<dbReference type="Pfam" id="PF00288">
    <property type="entry name" value="GHMP_kinases_N"/>
    <property type="match status" value="1"/>
</dbReference>
<accession>A0A0K1P7P3</accession>
<feature type="domain" description="GHMP kinase N-terminal" evidence="5">
    <location>
        <begin position="64"/>
        <end position="131"/>
    </location>
</feature>
<dbReference type="RefSeq" id="WP_075048876.1">
    <property type="nucleotide sequence ID" value="NZ_CP012328.1"/>
</dbReference>
<evidence type="ECO:0000313" key="7">
    <source>
        <dbReference type="Proteomes" id="UP000067243"/>
    </source>
</evidence>
<evidence type="ECO:0000256" key="3">
    <source>
        <dbReference type="ARBA" id="ARBA00022777"/>
    </source>
</evidence>
<dbReference type="InterPro" id="IPR014721">
    <property type="entry name" value="Ribsml_uS5_D2-typ_fold_subgr"/>
</dbReference>
<dbReference type="Proteomes" id="UP000067243">
    <property type="component" value="Chromosome"/>
</dbReference>
<evidence type="ECO:0000256" key="1">
    <source>
        <dbReference type="ARBA" id="ARBA00022679"/>
    </source>
</evidence>
<sequence>MKLKAYAKVNFWLKVWKPEKNEQYHKINSLITRVDDLYDVIKLKPNKKSKDIIICKNKSLVENNFIYSVLDILRSFKTINKYYTIKLKKNIPIGSGLGGGTSDAITIANYFLDKFKNNNSKLKFEICNAVGFDSYFFMSKFKTAIASGYGEIIKPIDLDISISKKSLIINSINCSTKEVYKNYKETKPNELNDLTDTAIKLYPNLKNFISLGIMSGSGSTFIKKSFYNRNSIIMKTFSVLFNI</sequence>
<dbReference type="GO" id="GO:0005524">
    <property type="term" value="F:ATP binding"/>
    <property type="evidence" value="ECO:0007669"/>
    <property type="project" value="UniProtKB-KW"/>
</dbReference>
<keyword evidence="2" id="KW-0547">Nucleotide-binding</keyword>
<dbReference type="KEGG" id="stur:STURON_001072"/>
<dbReference type="InterPro" id="IPR020568">
    <property type="entry name" value="Ribosomal_Su5_D2-typ_SF"/>
</dbReference>
<protein>
    <submittedName>
        <fullName evidence="6">4-diphosphocytidyl-2-C-methyl-D-erythritol kinase</fullName>
    </submittedName>
</protein>
<dbReference type="Gene3D" id="3.30.230.10">
    <property type="match status" value="1"/>
</dbReference>
<dbReference type="AlphaFoldDB" id="A0A0K1P7P3"/>
<keyword evidence="1" id="KW-0808">Transferase</keyword>
<proteinExistence type="predicted"/>
<dbReference type="PANTHER" id="PTHR43527">
    <property type="entry name" value="4-DIPHOSPHOCYTIDYL-2-C-METHYL-D-ERYTHRITOL KINASE, CHLOROPLASTIC"/>
    <property type="match status" value="1"/>
</dbReference>
<dbReference type="PATRIC" id="fig|216946.3.peg.1108"/>
<reference evidence="6 7" key="1">
    <citation type="journal article" date="2015" name="Genome Announc.">
        <title>Complete Genome Sequence of Spiroplasma turonicum Strain Tab4cT, a Parasite of a Horse Fly, Haematopota sp. (Diptera: Tabanidae).</title>
        <authorList>
            <person name="Davis R.E."/>
            <person name="Shao J."/>
            <person name="Zhao Y."/>
            <person name="Gasparich G.E."/>
            <person name="Gaynor B.J."/>
            <person name="Donofrio N."/>
        </authorList>
    </citation>
    <scope>NUCLEOTIDE SEQUENCE [LARGE SCALE GENOMIC DNA]</scope>
    <source>
        <strain evidence="6 7">Tab4c</strain>
    </source>
</reference>
<name>A0A0K1P7P3_9MOLU</name>
<organism evidence="6 7">
    <name type="scientific">Spiroplasma turonicum</name>
    <dbReference type="NCBI Taxonomy" id="216946"/>
    <lineage>
        <taxon>Bacteria</taxon>
        <taxon>Bacillati</taxon>
        <taxon>Mycoplasmatota</taxon>
        <taxon>Mollicutes</taxon>
        <taxon>Entomoplasmatales</taxon>
        <taxon>Spiroplasmataceae</taxon>
        <taxon>Spiroplasma</taxon>
    </lineage>
</organism>
<dbReference type="SUPFAM" id="SSF55060">
    <property type="entry name" value="GHMP Kinase, C-terminal domain"/>
    <property type="match status" value="1"/>
</dbReference>